<dbReference type="EMBL" id="NRRV01000006">
    <property type="protein sequence ID" value="MBK1629916.1"/>
    <property type="molecule type" value="Genomic_DNA"/>
</dbReference>
<keyword evidence="4" id="KW-1003">Cell membrane</keyword>
<feature type="transmembrane region" description="Helical" evidence="9">
    <location>
        <begin position="48"/>
        <end position="67"/>
    </location>
</feature>
<keyword evidence="3" id="KW-0813">Transport</keyword>
<evidence type="ECO:0000256" key="5">
    <source>
        <dbReference type="ARBA" id="ARBA00022692"/>
    </source>
</evidence>
<evidence type="ECO:0000313" key="11">
    <source>
        <dbReference type="Proteomes" id="UP000748752"/>
    </source>
</evidence>
<evidence type="ECO:0000313" key="10">
    <source>
        <dbReference type="EMBL" id="MBK1629916.1"/>
    </source>
</evidence>
<name>A0ABS1CDE2_9GAMM</name>
<protein>
    <submittedName>
        <fullName evidence="10">Trk-type K+ transporter membrane component</fullName>
    </submittedName>
</protein>
<feature type="transmembrane region" description="Helical" evidence="9">
    <location>
        <begin position="20"/>
        <end position="41"/>
    </location>
</feature>
<evidence type="ECO:0000256" key="8">
    <source>
        <dbReference type="ARBA" id="ARBA00023136"/>
    </source>
</evidence>
<comment type="caution">
    <text evidence="10">The sequence shown here is derived from an EMBL/GenBank/DDBJ whole genome shotgun (WGS) entry which is preliminary data.</text>
</comment>
<dbReference type="PANTHER" id="PTHR32024:SF2">
    <property type="entry name" value="TRK SYSTEM POTASSIUM UPTAKE PROTEIN TRKG-RELATED"/>
    <property type="match status" value="1"/>
</dbReference>
<keyword evidence="8 9" id="KW-0472">Membrane</keyword>
<keyword evidence="5 9" id="KW-0812">Transmembrane</keyword>
<organism evidence="10 11">
    <name type="scientific">Thiohalocapsa halophila</name>
    <dbReference type="NCBI Taxonomy" id="69359"/>
    <lineage>
        <taxon>Bacteria</taxon>
        <taxon>Pseudomonadati</taxon>
        <taxon>Pseudomonadota</taxon>
        <taxon>Gammaproteobacteria</taxon>
        <taxon>Chromatiales</taxon>
        <taxon>Chromatiaceae</taxon>
        <taxon>Thiohalocapsa</taxon>
    </lineage>
</organism>
<evidence type="ECO:0000256" key="2">
    <source>
        <dbReference type="ARBA" id="ARBA00009137"/>
    </source>
</evidence>
<evidence type="ECO:0000256" key="4">
    <source>
        <dbReference type="ARBA" id="ARBA00022475"/>
    </source>
</evidence>
<feature type="transmembrane region" description="Helical" evidence="9">
    <location>
        <begin position="193"/>
        <end position="222"/>
    </location>
</feature>
<dbReference type="Proteomes" id="UP000748752">
    <property type="component" value="Unassembled WGS sequence"/>
</dbReference>
<feature type="transmembrane region" description="Helical" evidence="9">
    <location>
        <begin position="458"/>
        <end position="479"/>
    </location>
</feature>
<feature type="transmembrane region" description="Helical" evidence="9">
    <location>
        <begin position="282"/>
        <end position="299"/>
    </location>
</feature>
<dbReference type="InterPro" id="IPR003445">
    <property type="entry name" value="Cat_transpt"/>
</dbReference>
<feature type="transmembrane region" description="Helical" evidence="9">
    <location>
        <begin position="335"/>
        <end position="358"/>
    </location>
</feature>
<feature type="transmembrane region" description="Helical" evidence="9">
    <location>
        <begin position="402"/>
        <end position="422"/>
    </location>
</feature>
<evidence type="ECO:0000256" key="7">
    <source>
        <dbReference type="ARBA" id="ARBA00023065"/>
    </source>
</evidence>
<keyword evidence="6 9" id="KW-1133">Transmembrane helix</keyword>
<feature type="transmembrane region" description="Helical" evidence="9">
    <location>
        <begin position="144"/>
        <end position="163"/>
    </location>
</feature>
<keyword evidence="11" id="KW-1185">Reference proteome</keyword>
<dbReference type="RefSeq" id="WP_200234276.1">
    <property type="nucleotide sequence ID" value="NZ_NRRV01000006.1"/>
</dbReference>
<evidence type="ECO:0000256" key="9">
    <source>
        <dbReference type="SAM" id="Phobius"/>
    </source>
</evidence>
<evidence type="ECO:0000256" key="3">
    <source>
        <dbReference type="ARBA" id="ARBA00022448"/>
    </source>
</evidence>
<dbReference type="PANTHER" id="PTHR32024">
    <property type="entry name" value="TRK SYSTEM POTASSIUM UPTAKE PROTEIN TRKG-RELATED"/>
    <property type="match status" value="1"/>
</dbReference>
<feature type="transmembrane region" description="Helical" evidence="9">
    <location>
        <begin position="79"/>
        <end position="101"/>
    </location>
</feature>
<dbReference type="Pfam" id="PF02386">
    <property type="entry name" value="TrkH"/>
    <property type="match status" value="2"/>
</dbReference>
<proteinExistence type="inferred from homology"/>
<comment type="subcellular location">
    <subcellularLocation>
        <location evidence="1">Cell membrane</location>
        <topology evidence="1">Multi-pass membrane protein</topology>
    </subcellularLocation>
</comment>
<evidence type="ECO:0000256" key="1">
    <source>
        <dbReference type="ARBA" id="ARBA00004651"/>
    </source>
</evidence>
<feature type="transmembrane region" description="Helical" evidence="9">
    <location>
        <begin position="242"/>
        <end position="262"/>
    </location>
</feature>
<gene>
    <name evidence="10" type="ORF">CKO31_03990</name>
</gene>
<sequence length="490" mass="51314">MPEPAVQVLMHAARVRVVAGTLAQLLVMLALLSAVPAAVALGLGSTALAGRLALVAGVLCVLGFLLLRLPGLDLRRVDLQWNEALAVTALAFLLAAGAMVWPMMAAGIQPIDALLETVSAVTTTGLTVLHGLERADPAVLFLRAWMQWYGGLGIAVLTAALIMRHHTSARRLLETTGERLTSAGARHHARTVFVVYAGLTVLAVAAVWAAGVAPFDAVLYALPAAATGGFAPADDSLAGLPVAAIGVLTAVCLLAAVSLPLYARVPSRGLGVLWRDEEVHMLVALVLLVTLALMLIGQWQQGLDWPAALGHGLALGVFAQTDTGFSTTDIAALPAAALLVLMLSMTIGGCTGSTAGGLKIVRLLVLLRLVQLALRRTAVAERAVLNARVDDERVEQDMITGALQLLTLWLTVLLLSWLVFLLHGAPPLPSLFEVVSATANAGLSAGLTGPELAPLLKAVLIVDMLFGRVEIVAMLVLLYPPTWIGRRRKT</sequence>
<accession>A0ABS1CDE2</accession>
<comment type="similarity">
    <text evidence="2">Belongs to the TrkH potassium transport family.</text>
</comment>
<reference evidence="10 11" key="1">
    <citation type="journal article" date="2020" name="Microorganisms">
        <title>Osmotic Adaptation and Compatible Solute Biosynthesis of Phototrophic Bacteria as Revealed from Genome Analyses.</title>
        <authorList>
            <person name="Imhoff J.F."/>
            <person name="Rahn T."/>
            <person name="Kunzel S."/>
            <person name="Keller A."/>
            <person name="Neulinger S.C."/>
        </authorList>
    </citation>
    <scope>NUCLEOTIDE SEQUENCE [LARGE SCALE GENOMIC DNA]</scope>
    <source>
        <strain evidence="10 11">DSM 6210</strain>
    </source>
</reference>
<keyword evidence="7" id="KW-0406">Ion transport</keyword>
<evidence type="ECO:0000256" key="6">
    <source>
        <dbReference type="ARBA" id="ARBA00022989"/>
    </source>
</evidence>